<sequence>MPHSARTRRQRTASAIGVLVAVIGMTVGGGVTASAATDTAKKCYIEVLVDGTWTKYEVQCD</sequence>
<reference evidence="1 2" key="1">
    <citation type="submission" date="2019-05" db="EMBL/GenBank/DDBJ databases">
        <authorList>
            <person name="Hariharan J."/>
            <person name="Choudoir M.J."/>
            <person name="Diebold P."/>
            <person name="Panke-Buisse K."/>
            <person name="Buckley D.H."/>
        </authorList>
    </citation>
    <scope>NUCLEOTIDE SEQUENCE [LARGE SCALE GENOMIC DNA]</scope>
    <source>
        <strain evidence="1 2">SUN51</strain>
    </source>
</reference>
<protein>
    <submittedName>
        <fullName evidence="1">Uncharacterized protein</fullName>
    </submittedName>
</protein>
<evidence type="ECO:0000313" key="1">
    <source>
        <dbReference type="EMBL" id="KAA0942562.1"/>
    </source>
</evidence>
<dbReference type="Proteomes" id="UP000324965">
    <property type="component" value="Unassembled WGS sequence"/>
</dbReference>
<proteinExistence type="predicted"/>
<accession>A0A5B0BMP6</accession>
<dbReference type="EMBL" id="VDFC01000006">
    <property type="protein sequence ID" value="KAA0942562.1"/>
    <property type="molecule type" value="Genomic_DNA"/>
</dbReference>
<evidence type="ECO:0000313" key="2">
    <source>
        <dbReference type="Proteomes" id="UP000324965"/>
    </source>
</evidence>
<dbReference type="AlphaFoldDB" id="A0A5B0BMP6"/>
<dbReference type="OrthoDB" id="9872541at2"/>
<gene>
    <name evidence="1" type="ORF">FGF04_02520</name>
</gene>
<keyword evidence="2" id="KW-1185">Reference proteome</keyword>
<dbReference type="RefSeq" id="WP_149509538.1">
    <property type="nucleotide sequence ID" value="NZ_VDFC01000006.1"/>
</dbReference>
<comment type="caution">
    <text evidence="1">The sequence shown here is derived from an EMBL/GenBank/DDBJ whole genome shotgun (WGS) entry which is preliminary data.</text>
</comment>
<name>A0A5B0BMP6_9ACTN</name>
<organism evidence="1 2">
    <name type="scientific">Streptomyces apricus</name>
    <dbReference type="NCBI Taxonomy" id="1828112"/>
    <lineage>
        <taxon>Bacteria</taxon>
        <taxon>Bacillati</taxon>
        <taxon>Actinomycetota</taxon>
        <taxon>Actinomycetes</taxon>
        <taxon>Kitasatosporales</taxon>
        <taxon>Streptomycetaceae</taxon>
        <taxon>Streptomyces</taxon>
    </lineage>
</organism>